<reference evidence="3" key="4">
    <citation type="submission" date="2023-01" db="EMBL/GenBank/DDBJ databases">
        <title>Draft genome sequence of Psychrobacter pacificensis strain NBRC 103191.</title>
        <authorList>
            <person name="Sun Q."/>
            <person name="Mori K."/>
        </authorList>
    </citation>
    <scope>NUCLEOTIDE SEQUENCE</scope>
    <source>
        <strain evidence="3">NBRC 103191</strain>
    </source>
</reference>
<evidence type="ECO:0000313" key="3">
    <source>
        <dbReference type="EMBL" id="GLR27921.1"/>
    </source>
</evidence>
<keyword evidence="6" id="KW-1185">Reference proteome</keyword>
<feature type="signal peptide" evidence="1">
    <location>
        <begin position="1"/>
        <end position="27"/>
    </location>
</feature>
<reference evidence="6" key="3">
    <citation type="journal article" date="2019" name="Int. J. Syst. Evol. Microbiol.">
        <title>The Global Catalogue of Microorganisms (GCM) 10K type strain sequencing project: providing services to taxonomists for standard genome sequencing and annotation.</title>
        <authorList>
            <consortium name="The Broad Institute Genomics Platform"/>
            <consortium name="The Broad Institute Genome Sequencing Center for Infectious Disease"/>
            <person name="Wu L."/>
            <person name="Ma J."/>
        </authorList>
    </citation>
    <scope>NUCLEOTIDE SEQUENCE [LARGE SCALE GENOMIC DNA]</scope>
    <source>
        <strain evidence="6">NBRC 103191</strain>
    </source>
</reference>
<dbReference type="InterPro" id="IPR001434">
    <property type="entry name" value="OmcB-like_DUF11"/>
</dbReference>
<gene>
    <name evidence="3" type="ORF">GCM10007915_01590</name>
    <name evidence="4" type="ORF">SAMN05660405_02000</name>
</gene>
<reference evidence="4 5" key="2">
    <citation type="submission" date="2016-10" db="EMBL/GenBank/DDBJ databases">
        <authorList>
            <person name="de Groot N.N."/>
        </authorList>
    </citation>
    <scope>NUCLEOTIDE SEQUENCE [LARGE SCALE GENOMIC DNA]</scope>
    <source>
        <strain evidence="4 5">DSM 23406</strain>
    </source>
</reference>
<dbReference type="Pfam" id="PF01345">
    <property type="entry name" value="DUF11"/>
    <property type="match status" value="1"/>
</dbReference>
<proteinExistence type="predicted"/>
<dbReference type="Proteomes" id="UP001156645">
    <property type="component" value="Unassembled WGS sequence"/>
</dbReference>
<name>A0A1G6ZB33_9GAMM</name>
<evidence type="ECO:0000313" key="6">
    <source>
        <dbReference type="Proteomes" id="UP001156645"/>
    </source>
</evidence>
<dbReference type="AlphaFoldDB" id="A0A1G6ZB33"/>
<evidence type="ECO:0000313" key="4">
    <source>
        <dbReference type="EMBL" id="SDD99682.1"/>
    </source>
</evidence>
<sequence length="701" mass="69975">MKSTTFNYSLLAVGVAAVMGVSTGANAATPANAVTAGAAPINNVATASYSIAGVSQPSVTSNTVTVNVSETANFALTSTVDDGSIGDDTAINQTATPGGTTTFTHNLTNTGNVTDTYTINTTGNDSSLVTATPDYALGTAPVTFTIVQADGTPLTDAQVTALGTQAQTGTLTNGGTIRLQPGTRANLSYEAATPDDSNGNDKGVGTLTATSTFFTANNAPGATLVNENQTIVRLPTFKIVKTATSTVDLTVANPQIAYSIVVTNAITDYSAAATDIVIRDVLPVGLSLPNGTASDVTVTGGAGTATISTVGTRQAIDVAVANLAVGASRTITFTVNVDRDQFTSANSSVTNNAEVYDKFVGPVSPLPANPVLGTDYDILDSTDSTIGVTRVPDDAGEGNGAGIDSPGVTNFTRRAVVVSNPTTREIPPASGTASQATHSTLITNSGQDGEGTNANPLTFTIADGGNNGAVRPVTGPVSATYTPPGNGAPVTITLQPTVAGGNTYTLNGTTLPTAQFPNGIAPGGTLAINYKVSSGNVAAPATVADAAAVGSTETSVVTLTPAGINAPAATTVTDTTNVRGLTLVKSQALDATCSSTVAASTFIQTAIDAKPDQCVIYRIQATNTSSAALGFNLNDLTISDLLSNFSAGADLVAGSPATSATASSTAGIASTTSTAVLGTNYTLVPQGVGTLTFKIKIKNAR</sequence>
<dbReference type="EMBL" id="FNAL01000016">
    <property type="protein sequence ID" value="SDD99682.1"/>
    <property type="molecule type" value="Genomic_DNA"/>
</dbReference>
<feature type="domain" description="DUF11" evidence="2">
    <location>
        <begin position="239"/>
        <end position="356"/>
    </location>
</feature>
<reference evidence="3" key="1">
    <citation type="journal article" date="2014" name="Int. J. Syst. Evol. Microbiol.">
        <title>Complete genome of a new Firmicutes species belonging to the dominant human colonic microbiota ('Ruminococcus bicirculans') reveals two chromosomes and a selective capacity to utilize plant glucans.</title>
        <authorList>
            <consortium name="NISC Comparative Sequencing Program"/>
            <person name="Wegmann U."/>
            <person name="Louis P."/>
            <person name="Goesmann A."/>
            <person name="Henrissat B."/>
            <person name="Duncan S.H."/>
            <person name="Flint H.J."/>
        </authorList>
    </citation>
    <scope>NUCLEOTIDE SEQUENCE</scope>
    <source>
        <strain evidence="3">NBRC 103191</strain>
    </source>
</reference>
<evidence type="ECO:0000256" key="1">
    <source>
        <dbReference type="SAM" id="SignalP"/>
    </source>
</evidence>
<keyword evidence="1" id="KW-0732">Signal</keyword>
<dbReference type="EMBL" id="BSOK01000005">
    <property type="protein sequence ID" value="GLR27921.1"/>
    <property type="molecule type" value="Genomic_DNA"/>
</dbReference>
<accession>A0A1G6ZB33</accession>
<dbReference type="Proteomes" id="UP000198501">
    <property type="component" value="Unassembled WGS sequence"/>
</dbReference>
<evidence type="ECO:0000313" key="5">
    <source>
        <dbReference type="Proteomes" id="UP000198501"/>
    </source>
</evidence>
<evidence type="ECO:0000259" key="2">
    <source>
        <dbReference type="Pfam" id="PF01345"/>
    </source>
</evidence>
<feature type="chain" id="PRO_5011585734" evidence="1">
    <location>
        <begin position="28"/>
        <end position="701"/>
    </location>
</feature>
<protein>
    <submittedName>
        <fullName evidence="4">Conserved repeat domain-containing protein</fullName>
    </submittedName>
</protein>
<dbReference type="RefSeq" id="WP_093070860.1">
    <property type="nucleotide sequence ID" value="NZ_BSOK01000005.1"/>
</dbReference>
<organism evidence="4 5">
    <name type="scientific">Psychrobacter pacificensis</name>
    <dbReference type="NCBI Taxonomy" id="112002"/>
    <lineage>
        <taxon>Bacteria</taxon>
        <taxon>Pseudomonadati</taxon>
        <taxon>Pseudomonadota</taxon>
        <taxon>Gammaproteobacteria</taxon>
        <taxon>Moraxellales</taxon>
        <taxon>Moraxellaceae</taxon>
        <taxon>Psychrobacter</taxon>
    </lineage>
</organism>